<gene>
    <name evidence="2" type="ORF">UFOPK1392_00357</name>
</gene>
<evidence type="ECO:0000256" key="1">
    <source>
        <dbReference type="SAM" id="MobiDB-lite"/>
    </source>
</evidence>
<name>A0A6J5YE11_9ZZZZ</name>
<organism evidence="2">
    <name type="scientific">freshwater metagenome</name>
    <dbReference type="NCBI Taxonomy" id="449393"/>
    <lineage>
        <taxon>unclassified sequences</taxon>
        <taxon>metagenomes</taxon>
        <taxon>ecological metagenomes</taxon>
    </lineage>
</organism>
<protein>
    <submittedName>
        <fullName evidence="2">Unannotated protein</fullName>
    </submittedName>
</protein>
<feature type="compositionally biased region" description="Polar residues" evidence="1">
    <location>
        <begin position="196"/>
        <end position="209"/>
    </location>
</feature>
<proteinExistence type="predicted"/>
<reference evidence="2" key="1">
    <citation type="submission" date="2020-05" db="EMBL/GenBank/DDBJ databases">
        <authorList>
            <person name="Chiriac C."/>
            <person name="Salcher M."/>
            <person name="Ghai R."/>
            <person name="Kavagutti S V."/>
        </authorList>
    </citation>
    <scope>NUCLEOTIDE SEQUENCE</scope>
</reference>
<dbReference type="AlphaFoldDB" id="A0A6J5YE11"/>
<accession>A0A6J5YE11</accession>
<feature type="region of interest" description="Disordered" evidence="1">
    <location>
        <begin position="163"/>
        <end position="209"/>
    </location>
</feature>
<dbReference type="EMBL" id="CAEMXZ010000010">
    <property type="protein sequence ID" value="CAB4322621.1"/>
    <property type="molecule type" value="Genomic_DNA"/>
</dbReference>
<feature type="compositionally biased region" description="Basic and acidic residues" evidence="1">
    <location>
        <begin position="165"/>
        <end position="189"/>
    </location>
</feature>
<sequence length="209" mass="23194">MTMVISDATLTSGLQRSGLCATPVEGLDRARTERAETHSRHVDHGIRSEGADSAMRLAKNLPSRNRDRDIGMIRFADARRSREGSVLDDDVIRGVIEVVVGAETDAGVLALRRCVHPRSFVAAERSLLVIVGHDVLAQFWPDTFEDEPEVSDHREVPKNGVPALEKIEHDHRNEQRTHDRQDHHEDHGGSLRGTPGISSDQISARTRPI</sequence>
<evidence type="ECO:0000313" key="2">
    <source>
        <dbReference type="EMBL" id="CAB4322621.1"/>
    </source>
</evidence>